<reference evidence="7" key="1">
    <citation type="submission" date="2019-08" db="EMBL/GenBank/DDBJ databases">
        <title>The improved chromosome-level genome for the pearl oyster Pinctada fucata martensii using PacBio sequencing and Hi-C.</title>
        <authorList>
            <person name="Zheng Z."/>
        </authorList>
    </citation>
    <scope>NUCLEOTIDE SEQUENCE</scope>
    <source>
        <strain evidence="7">ZZ-2019</strain>
        <tissue evidence="7">Adductor muscle</tissue>
    </source>
</reference>
<dbReference type="InterPro" id="IPR047184">
    <property type="entry name" value="KANK1-4"/>
</dbReference>
<dbReference type="PROSITE" id="PS50088">
    <property type="entry name" value="ANK_REPEAT"/>
    <property type="match status" value="2"/>
</dbReference>
<accession>A0AA89BWJ8</accession>
<name>A0AA89BWJ8_PINIB</name>
<proteinExistence type="predicted"/>
<evidence type="ECO:0000256" key="3">
    <source>
        <dbReference type="ARBA" id="ARBA00023043"/>
    </source>
</evidence>
<evidence type="ECO:0000256" key="6">
    <source>
        <dbReference type="SAM" id="MobiDB-lite"/>
    </source>
</evidence>
<dbReference type="Pfam" id="PF12796">
    <property type="entry name" value="Ank_2"/>
    <property type="match status" value="2"/>
</dbReference>
<evidence type="ECO:0000256" key="1">
    <source>
        <dbReference type="ARBA" id="ARBA00022553"/>
    </source>
</evidence>
<protein>
    <submittedName>
        <fullName evidence="7">Uncharacterized protein</fullName>
    </submittedName>
</protein>
<dbReference type="GO" id="GO:0005737">
    <property type="term" value="C:cytoplasm"/>
    <property type="evidence" value="ECO:0007669"/>
    <property type="project" value="TreeGrafter"/>
</dbReference>
<feature type="repeat" description="ANK" evidence="5">
    <location>
        <begin position="321"/>
        <end position="353"/>
    </location>
</feature>
<feature type="repeat" description="ANK" evidence="5">
    <location>
        <begin position="249"/>
        <end position="274"/>
    </location>
</feature>
<keyword evidence="3 5" id="KW-0040">ANK repeat</keyword>
<sequence>MTSSQTSQSSQGSSGIGTSSEDQEEVHVITETYSLRDIGGQSYYEKYFKSGRGGDSDSSPRTIKSTYTSEGRVMEPSPGLLKSCMKKSKPETSIKRGITFAENVTGGYTSSSTGEESSEDAASDDDSTTSYDEGSYDGREGSITYQCKDDEAIKQGAPGAKMFDQNIRETFELNPEVRSACETLAKYLEDSTEVQTKQLNASVNVIQQEWFKVASHKLSDCNQVEDYLSSFNEISRRCLEYVVNLQDANGNTSIHYAVSHCNFDIVSLLLDTGVVDLNKQNKAGYTATMLATLAYPQTERQQEVIQRLFSMGDVNARASKDGQTALMLAVSQGRIEMVEMLLDVGADVNAQDNEGSTAVMCACEHGHTNIVKLLLGHPDCDANIADNDNCTPLKIAMDAGHKDIGVLLYAHLNFKQSQSSPPYSQVIELPETVV</sequence>
<dbReference type="SUPFAM" id="SSF48403">
    <property type="entry name" value="Ankyrin repeat"/>
    <property type="match status" value="1"/>
</dbReference>
<feature type="compositionally biased region" description="Basic and acidic residues" evidence="6">
    <location>
        <begin position="46"/>
        <end position="55"/>
    </location>
</feature>
<feature type="compositionally biased region" description="Low complexity" evidence="6">
    <location>
        <begin position="105"/>
        <end position="115"/>
    </location>
</feature>
<dbReference type="GO" id="GO:0030837">
    <property type="term" value="P:negative regulation of actin filament polymerization"/>
    <property type="evidence" value="ECO:0007669"/>
    <property type="project" value="InterPro"/>
</dbReference>
<feature type="region of interest" description="Disordered" evidence="6">
    <location>
        <begin position="1"/>
        <end position="25"/>
    </location>
</feature>
<dbReference type="PANTHER" id="PTHR24168">
    <property type="entry name" value="KN MOTIF AND ANKYRIN REPEAT DOMAIN-CONTAINING"/>
    <property type="match status" value="1"/>
</dbReference>
<dbReference type="PROSITE" id="PS50297">
    <property type="entry name" value="ANK_REP_REGION"/>
    <property type="match status" value="2"/>
</dbReference>
<comment type="caution">
    <text evidence="7">The sequence shown here is derived from an EMBL/GenBank/DDBJ whole genome shotgun (WGS) entry which is preliminary data.</text>
</comment>
<evidence type="ECO:0000313" key="8">
    <source>
        <dbReference type="Proteomes" id="UP001186944"/>
    </source>
</evidence>
<keyword evidence="4" id="KW-0175">Coiled coil</keyword>
<evidence type="ECO:0000256" key="5">
    <source>
        <dbReference type="PROSITE-ProRule" id="PRU00023"/>
    </source>
</evidence>
<feature type="compositionally biased region" description="Polar residues" evidence="6">
    <location>
        <begin position="60"/>
        <end position="69"/>
    </location>
</feature>
<evidence type="ECO:0000256" key="4">
    <source>
        <dbReference type="ARBA" id="ARBA00023054"/>
    </source>
</evidence>
<dbReference type="Proteomes" id="UP001186944">
    <property type="component" value="Unassembled WGS sequence"/>
</dbReference>
<keyword evidence="2" id="KW-0677">Repeat</keyword>
<feature type="compositionally biased region" description="Low complexity" evidence="6">
    <location>
        <begin position="1"/>
        <end position="20"/>
    </location>
</feature>
<dbReference type="Gene3D" id="1.25.40.20">
    <property type="entry name" value="Ankyrin repeat-containing domain"/>
    <property type="match status" value="1"/>
</dbReference>
<evidence type="ECO:0000313" key="7">
    <source>
        <dbReference type="EMBL" id="KAK3090028.1"/>
    </source>
</evidence>
<dbReference type="PRINTS" id="PR01415">
    <property type="entry name" value="ANKYRIN"/>
</dbReference>
<keyword evidence="1" id="KW-0597">Phosphoprotein</keyword>
<dbReference type="GO" id="GO:0005856">
    <property type="term" value="C:cytoskeleton"/>
    <property type="evidence" value="ECO:0007669"/>
    <property type="project" value="TreeGrafter"/>
</dbReference>
<dbReference type="EMBL" id="VSWD01000010">
    <property type="protein sequence ID" value="KAK3090028.1"/>
    <property type="molecule type" value="Genomic_DNA"/>
</dbReference>
<evidence type="ECO:0000256" key="2">
    <source>
        <dbReference type="ARBA" id="ARBA00022737"/>
    </source>
</evidence>
<dbReference type="AlphaFoldDB" id="A0AA89BWJ8"/>
<feature type="region of interest" description="Disordered" evidence="6">
    <location>
        <begin position="104"/>
        <end position="142"/>
    </location>
</feature>
<feature type="compositionally biased region" description="Acidic residues" evidence="6">
    <location>
        <begin position="116"/>
        <end position="127"/>
    </location>
</feature>
<dbReference type="PANTHER" id="PTHR24168:SF21">
    <property type="entry name" value="KANK, ISOFORM D"/>
    <property type="match status" value="1"/>
</dbReference>
<dbReference type="InterPro" id="IPR002110">
    <property type="entry name" value="Ankyrin_rpt"/>
</dbReference>
<feature type="region of interest" description="Disordered" evidence="6">
    <location>
        <begin position="46"/>
        <end position="89"/>
    </location>
</feature>
<dbReference type="FunFam" id="1.25.40.20:FF:000017">
    <property type="entry name" value="KN motif and ankyrin repeat domain-containing protein 1"/>
    <property type="match status" value="1"/>
</dbReference>
<dbReference type="InterPro" id="IPR036770">
    <property type="entry name" value="Ankyrin_rpt-contain_sf"/>
</dbReference>
<dbReference type="SMART" id="SM00248">
    <property type="entry name" value="ANK"/>
    <property type="match status" value="5"/>
</dbReference>
<keyword evidence="8" id="KW-1185">Reference proteome</keyword>
<gene>
    <name evidence="7" type="ORF">FSP39_008640</name>
</gene>
<organism evidence="7 8">
    <name type="scientific">Pinctada imbricata</name>
    <name type="common">Atlantic pearl-oyster</name>
    <name type="synonym">Pinctada martensii</name>
    <dbReference type="NCBI Taxonomy" id="66713"/>
    <lineage>
        <taxon>Eukaryota</taxon>
        <taxon>Metazoa</taxon>
        <taxon>Spiralia</taxon>
        <taxon>Lophotrochozoa</taxon>
        <taxon>Mollusca</taxon>
        <taxon>Bivalvia</taxon>
        <taxon>Autobranchia</taxon>
        <taxon>Pteriomorphia</taxon>
        <taxon>Pterioida</taxon>
        <taxon>Pterioidea</taxon>
        <taxon>Pteriidae</taxon>
        <taxon>Pinctada</taxon>
    </lineage>
</organism>